<dbReference type="GO" id="GO:0000160">
    <property type="term" value="P:phosphorelay signal transduction system"/>
    <property type="evidence" value="ECO:0007669"/>
    <property type="project" value="InterPro"/>
</dbReference>
<evidence type="ECO:0000256" key="1">
    <source>
        <dbReference type="ARBA" id="ARBA00023125"/>
    </source>
</evidence>
<evidence type="ECO:0000259" key="3">
    <source>
        <dbReference type="PROSITE" id="PS50043"/>
    </source>
</evidence>
<dbReference type="Pfam" id="PF00072">
    <property type="entry name" value="Response_reg"/>
    <property type="match status" value="1"/>
</dbReference>
<dbReference type="InterPro" id="IPR039420">
    <property type="entry name" value="WalR-like"/>
</dbReference>
<dbReference type="GO" id="GO:0006355">
    <property type="term" value="P:regulation of DNA-templated transcription"/>
    <property type="evidence" value="ECO:0007669"/>
    <property type="project" value="InterPro"/>
</dbReference>
<keyword evidence="2" id="KW-0597">Phosphoprotein</keyword>
<dbReference type="AlphaFoldDB" id="A0A561VIF1"/>
<dbReference type="InterPro" id="IPR000792">
    <property type="entry name" value="Tscrpt_reg_LuxR_C"/>
</dbReference>
<dbReference type="GO" id="GO:0003677">
    <property type="term" value="F:DNA binding"/>
    <property type="evidence" value="ECO:0007669"/>
    <property type="project" value="UniProtKB-KW"/>
</dbReference>
<feature type="modified residue" description="4-aspartylphosphate" evidence="2">
    <location>
        <position position="59"/>
    </location>
</feature>
<dbReference type="EMBL" id="VIWY01000006">
    <property type="protein sequence ID" value="TWG11386.1"/>
    <property type="molecule type" value="Genomic_DNA"/>
</dbReference>
<organism evidence="5 6">
    <name type="scientific">Actinoplanes teichomyceticus</name>
    <dbReference type="NCBI Taxonomy" id="1867"/>
    <lineage>
        <taxon>Bacteria</taxon>
        <taxon>Bacillati</taxon>
        <taxon>Actinomycetota</taxon>
        <taxon>Actinomycetes</taxon>
        <taxon>Micromonosporales</taxon>
        <taxon>Micromonosporaceae</taxon>
        <taxon>Actinoplanes</taxon>
    </lineage>
</organism>
<feature type="domain" description="HTH luxR-type" evidence="3">
    <location>
        <begin position="147"/>
        <end position="212"/>
    </location>
</feature>
<evidence type="ECO:0000313" key="6">
    <source>
        <dbReference type="Proteomes" id="UP000320239"/>
    </source>
</evidence>
<sequence length="214" mass="22257">MRTGIRLAVIDDHHLFVRGLELLLPEVSDGRATVVAATGDAAYAASVVRHAVPDLVLVDLHMPPPGGVRAIAAVRRAAPRARVLAMSGDDDPAVAVEALRAGASGFLPKSSDAAELMQPLLAALDGWAVLPDGVLAALVEQGRRRSAPSAVESLGGADRELLRLIAGGCSTIEIADRMHVSERTVKRQTATLLRRLHVASRAEAAALAGSAGLR</sequence>
<dbReference type="CDD" id="cd06170">
    <property type="entry name" value="LuxR_C_like"/>
    <property type="match status" value="1"/>
</dbReference>
<keyword evidence="1" id="KW-0238">DNA-binding</keyword>
<dbReference type="PRINTS" id="PR00038">
    <property type="entry name" value="HTHLUXR"/>
</dbReference>
<keyword evidence="6" id="KW-1185">Reference proteome</keyword>
<name>A0A561VIF1_ACTTI</name>
<accession>A0A561VIF1</accession>
<dbReference type="SUPFAM" id="SSF46894">
    <property type="entry name" value="C-terminal effector domain of the bipartite response regulators"/>
    <property type="match status" value="1"/>
</dbReference>
<evidence type="ECO:0000259" key="4">
    <source>
        <dbReference type="PROSITE" id="PS50110"/>
    </source>
</evidence>
<dbReference type="Proteomes" id="UP000320239">
    <property type="component" value="Unassembled WGS sequence"/>
</dbReference>
<dbReference type="OrthoDB" id="3575486at2"/>
<dbReference type="SMART" id="SM00448">
    <property type="entry name" value="REC"/>
    <property type="match status" value="1"/>
</dbReference>
<dbReference type="Pfam" id="PF00196">
    <property type="entry name" value="GerE"/>
    <property type="match status" value="1"/>
</dbReference>
<dbReference type="SUPFAM" id="SSF52172">
    <property type="entry name" value="CheY-like"/>
    <property type="match status" value="1"/>
</dbReference>
<gene>
    <name evidence="5" type="ORF">FHX34_106116</name>
</gene>
<reference evidence="5 6" key="1">
    <citation type="submission" date="2019-06" db="EMBL/GenBank/DDBJ databases">
        <title>Sequencing the genomes of 1000 actinobacteria strains.</title>
        <authorList>
            <person name="Klenk H.-P."/>
        </authorList>
    </citation>
    <scope>NUCLEOTIDE SEQUENCE [LARGE SCALE GENOMIC DNA]</scope>
    <source>
        <strain evidence="5 6">DSM 43866</strain>
    </source>
</reference>
<evidence type="ECO:0000256" key="2">
    <source>
        <dbReference type="PROSITE-ProRule" id="PRU00169"/>
    </source>
</evidence>
<dbReference type="InterPro" id="IPR016032">
    <property type="entry name" value="Sig_transdc_resp-reg_C-effctor"/>
</dbReference>
<proteinExistence type="predicted"/>
<comment type="caution">
    <text evidence="5">The sequence shown here is derived from an EMBL/GenBank/DDBJ whole genome shotgun (WGS) entry which is preliminary data.</text>
</comment>
<dbReference type="SMART" id="SM00421">
    <property type="entry name" value="HTH_LUXR"/>
    <property type="match status" value="1"/>
</dbReference>
<dbReference type="InterPro" id="IPR011006">
    <property type="entry name" value="CheY-like_superfamily"/>
</dbReference>
<dbReference type="PANTHER" id="PTHR43214">
    <property type="entry name" value="TWO-COMPONENT RESPONSE REGULATOR"/>
    <property type="match status" value="1"/>
</dbReference>
<dbReference type="PANTHER" id="PTHR43214:SF43">
    <property type="entry name" value="TWO-COMPONENT RESPONSE REGULATOR"/>
    <property type="match status" value="1"/>
</dbReference>
<dbReference type="Gene3D" id="3.40.50.2300">
    <property type="match status" value="1"/>
</dbReference>
<feature type="domain" description="Response regulatory" evidence="4">
    <location>
        <begin position="6"/>
        <end position="124"/>
    </location>
</feature>
<dbReference type="InterPro" id="IPR001789">
    <property type="entry name" value="Sig_transdc_resp-reg_receiver"/>
</dbReference>
<dbReference type="PROSITE" id="PS50110">
    <property type="entry name" value="RESPONSE_REGULATORY"/>
    <property type="match status" value="1"/>
</dbReference>
<dbReference type="PROSITE" id="PS50043">
    <property type="entry name" value="HTH_LUXR_2"/>
    <property type="match status" value="1"/>
</dbReference>
<protein>
    <submittedName>
        <fullName evidence="5">LuxR family two component transcriptional regulator</fullName>
    </submittedName>
</protein>
<dbReference type="RefSeq" id="WP_122978222.1">
    <property type="nucleotide sequence ID" value="NZ_BOMX01000135.1"/>
</dbReference>
<evidence type="ECO:0000313" key="5">
    <source>
        <dbReference type="EMBL" id="TWG11386.1"/>
    </source>
</evidence>